<evidence type="ECO:0000259" key="2">
    <source>
        <dbReference type="Pfam" id="PF04471"/>
    </source>
</evidence>
<dbReference type="AlphaFoldDB" id="A0A939T9B4"/>
<dbReference type="InterPro" id="IPR011856">
    <property type="entry name" value="tRNA_endonuc-like_dom_sf"/>
</dbReference>
<evidence type="ECO:0000313" key="4">
    <source>
        <dbReference type="Proteomes" id="UP000669179"/>
    </source>
</evidence>
<keyword evidence="3" id="KW-0540">Nuclease</keyword>
<evidence type="ECO:0000313" key="3">
    <source>
        <dbReference type="EMBL" id="MBO2451192.1"/>
    </source>
</evidence>
<keyword evidence="3" id="KW-0378">Hydrolase</keyword>
<evidence type="ECO:0000256" key="1">
    <source>
        <dbReference type="SAM" id="MobiDB-lite"/>
    </source>
</evidence>
<dbReference type="GO" id="GO:0015666">
    <property type="term" value="F:restriction endodeoxyribonuclease activity"/>
    <property type="evidence" value="ECO:0007669"/>
    <property type="project" value="TreeGrafter"/>
</dbReference>
<feature type="domain" description="Restriction endonuclease type IV Mrr" evidence="2">
    <location>
        <begin position="397"/>
        <end position="508"/>
    </location>
</feature>
<comment type="caution">
    <text evidence="3">The sequence shown here is derived from an EMBL/GenBank/DDBJ whole genome shotgun (WGS) entry which is preliminary data.</text>
</comment>
<dbReference type="RefSeq" id="WP_208259080.1">
    <property type="nucleotide sequence ID" value="NZ_JAGEOJ010000012.1"/>
</dbReference>
<keyword evidence="4" id="KW-1185">Reference proteome</keyword>
<dbReference type="PANTHER" id="PTHR30015">
    <property type="entry name" value="MRR RESTRICTION SYSTEM PROTEIN"/>
    <property type="match status" value="1"/>
</dbReference>
<accession>A0A939T9B4</accession>
<proteinExistence type="predicted"/>
<dbReference type="InterPro" id="IPR007560">
    <property type="entry name" value="Restrct_endonuc_IV_Mrr"/>
</dbReference>
<gene>
    <name evidence="3" type="ORF">J4573_29150</name>
</gene>
<name>A0A939T9B4_9ACTN</name>
<dbReference type="Pfam" id="PF04471">
    <property type="entry name" value="Mrr_cat"/>
    <property type="match status" value="1"/>
</dbReference>
<dbReference type="GO" id="GO:0003677">
    <property type="term" value="F:DNA binding"/>
    <property type="evidence" value="ECO:0007669"/>
    <property type="project" value="InterPro"/>
</dbReference>
<dbReference type="Gene3D" id="3.40.1350.10">
    <property type="match status" value="1"/>
</dbReference>
<protein>
    <submittedName>
        <fullName evidence="3">Restriction endonuclease</fullName>
    </submittedName>
</protein>
<reference evidence="3" key="1">
    <citation type="submission" date="2021-03" db="EMBL/GenBank/DDBJ databases">
        <authorList>
            <person name="Kanchanasin P."/>
            <person name="Saeng-In P."/>
            <person name="Phongsopitanun W."/>
            <person name="Yuki M."/>
            <person name="Kudo T."/>
            <person name="Ohkuma M."/>
            <person name="Tanasupawat S."/>
        </authorList>
    </citation>
    <scope>NUCLEOTIDE SEQUENCE</scope>
    <source>
        <strain evidence="3">GKU 128</strain>
    </source>
</reference>
<dbReference type="SUPFAM" id="SSF52980">
    <property type="entry name" value="Restriction endonuclease-like"/>
    <property type="match status" value="1"/>
</dbReference>
<feature type="region of interest" description="Disordered" evidence="1">
    <location>
        <begin position="1"/>
        <end position="50"/>
    </location>
</feature>
<dbReference type="EMBL" id="JAGEOJ010000012">
    <property type="protein sequence ID" value="MBO2451192.1"/>
    <property type="molecule type" value="Genomic_DNA"/>
</dbReference>
<dbReference type="Proteomes" id="UP000669179">
    <property type="component" value="Unassembled WGS sequence"/>
</dbReference>
<sequence>MARGSGSSGSYRDWEAARKAEQRAQEQAAKRREQERKAQEREQAQAEAIARDQEAAALTARVEQRAGELDGLLRSSLAWDPRIPISSLRRQPNVPPLDLGRLAGPLPSPDWDDFAPQLPGGLGRLFGGRQRYESELEAAEHAYAQALDDHRRRDSERQKKVVDARRAHERAVQEAGRSASEFNAHLDAMAAGLEEGDRHAVSEYMEIVLQNSPYPEGFSDERRAGFVPESSLLAVEWYLPPVEIVPDAKAYRHIKTRKAVEPTPRPMPEIRQIYQRIIAQIALRTLREVFGSAPTELITTIVFNGRVHAVDPVTGQRIQPYLVTLRATREQFERLVLHEPKFNPVECIRRHFFADVSPHPDELIPVEPVMPFEMADPRAVDAIDVISGIDKRPNLLDLKPKEFEAFVQNLFTKMGFDTQLFRASGDGGVDCVAYDPHPISGGKFIVQAKLYTKTVAPTHVRDLWGTVQHEGATKGIMITTSGYGPDSFKFANGKPLNLIDGHGLLSLCHQHGIPARILGLPKRSRPASAPKPGTGHSPP</sequence>
<organism evidence="3 4">
    <name type="scientific">Actinomadura barringtoniae</name>
    <dbReference type="NCBI Taxonomy" id="1427535"/>
    <lineage>
        <taxon>Bacteria</taxon>
        <taxon>Bacillati</taxon>
        <taxon>Actinomycetota</taxon>
        <taxon>Actinomycetes</taxon>
        <taxon>Streptosporangiales</taxon>
        <taxon>Thermomonosporaceae</taxon>
        <taxon>Actinomadura</taxon>
    </lineage>
</organism>
<feature type="region of interest" description="Disordered" evidence="1">
    <location>
        <begin position="519"/>
        <end position="539"/>
    </location>
</feature>
<dbReference type="InterPro" id="IPR052906">
    <property type="entry name" value="Type_IV_Methyl-Rstrct_Enzyme"/>
</dbReference>
<feature type="compositionally biased region" description="Basic and acidic residues" evidence="1">
    <location>
        <begin position="12"/>
        <end position="50"/>
    </location>
</feature>
<dbReference type="PANTHER" id="PTHR30015:SF7">
    <property type="entry name" value="TYPE IV METHYL-DIRECTED RESTRICTION ENZYME ECOKMRR"/>
    <property type="match status" value="1"/>
</dbReference>
<dbReference type="GO" id="GO:0009307">
    <property type="term" value="P:DNA restriction-modification system"/>
    <property type="evidence" value="ECO:0007669"/>
    <property type="project" value="InterPro"/>
</dbReference>
<dbReference type="InterPro" id="IPR011335">
    <property type="entry name" value="Restrct_endonuc-II-like"/>
</dbReference>
<keyword evidence="3" id="KW-0255">Endonuclease</keyword>